<accession>A0AAV8ZSN0</accession>
<dbReference type="Proteomes" id="UP001162156">
    <property type="component" value="Unassembled WGS sequence"/>
</dbReference>
<feature type="domain" description="PiggyBac transposable element-derived protein" evidence="2">
    <location>
        <begin position="101"/>
        <end position="207"/>
    </location>
</feature>
<dbReference type="InterPro" id="IPR029526">
    <property type="entry name" value="PGBD"/>
</dbReference>
<evidence type="ECO:0000313" key="4">
    <source>
        <dbReference type="Proteomes" id="UP001162156"/>
    </source>
</evidence>
<evidence type="ECO:0000259" key="2">
    <source>
        <dbReference type="Pfam" id="PF13843"/>
    </source>
</evidence>
<dbReference type="PANTHER" id="PTHR46599:SF3">
    <property type="entry name" value="PIGGYBAC TRANSPOSABLE ELEMENT-DERIVED PROTEIN 4"/>
    <property type="match status" value="1"/>
</dbReference>
<dbReference type="PANTHER" id="PTHR46599">
    <property type="entry name" value="PIGGYBAC TRANSPOSABLE ELEMENT-DERIVED PROTEIN 4"/>
    <property type="match status" value="1"/>
</dbReference>
<evidence type="ECO:0000313" key="3">
    <source>
        <dbReference type="EMBL" id="KAJ8970083.1"/>
    </source>
</evidence>
<gene>
    <name evidence="3" type="ORF">NQ314_001407</name>
</gene>
<evidence type="ECO:0000256" key="1">
    <source>
        <dbReference type="SAM" id="SignalP"/>
    </source>
</evidence>
<keyword evidence="4" id="KW-1185">Reference proteome</keyword>
<proteinExistence type="predicted"/>
<keyword evidence="1" id="KW-0732">Signal</keyword>
<reference evidence="3" key="1">
    <citation type="journal article" date="2023" name="Insect Mol. Biol.">
        <title>Genome sequencing provides insights into the evolution of gene families encoding plant cell wall-degrading enzymes in longhorned beetles.</title>
        <authorList>
            <person name="Shin N.R."/>
            <person name="Okamura Y."/>
            <person name="Kirsch R."/>
            <person name="Pauchet Y."/>
        </authorList>
    </citation>
    <scope>NUCLEOTIDE SEQUENCE</scope>
    <source>
        <strain evidence="3">RBIC_L_NR</strain>
    </source>
</reference>
<dbReference type="AlphaFoldDB" id="A0AAV8ZSN0"/>
<organism evidence="3 4">
    <name type="scientific">Rhamnusium bicolor</name>
    <dbReference type="NCBI Taxonomy" id="1586634"/>
    <lineage>
        <taxon>Eukaryota</taxon>
        <taxon>Metazoa</taxon>
        <taxon>Ecdysozoa</taxon>
        <taxon>Arthropoda</taxon>
        <taxon>Hexapoda</taxon>
        <taxon>Insecta</taxon>
        <taxon>Pterygota</taxon>
        <taxon>Neoptera</taxon>
        <taxon>Endopterygota</taxon>
        <taxon>Coleoptera</taxon>
        <taxon>Polyphaga</taxon>
        <taxon>Cucujiformia</taxon>
        <taxon>Chrysomeloidea</taxon>
        <taxon>Cerambycidae</taxon>
        <taxon>Lepturinae</taxon>
        <taxon>Rhagiini</taxon>
        <taxon>Rhamnusium</taxon>
    </lineage>
</organism>
<comment type="caution">
    <text evidence="3">The sequence shown here is derived from an EMBL/GenBank/DDBJ whole genome shotgun (WGS) entry which is preliminary data.</text>
</comment>
<protein>
    <recommendedName>
        <fullName evidence="2">PiggyBac transposable element-derived protein domain-containing protein</fullName>
    </recommendedName>
</protein>
<feature type="signal peptide" evidence="1">
    <location>
        <begin position="1"/>
        <end position="21"/>
    </location>
</feature>
<feature type="domain" description="PiggyBac transposable element-derived protein" evidence="2">
    <location>
        <begin position="1"/>
        <end position="100"/>
    </location>
</feature>
<name>A0AAV8ZSN0_9CUCU</name>
<dbReference type="EMBL" id="JANEYF010000414">
    <property type="protein sequence ID" value="KAJ8970083.1"/>
    <property type="molecule type" value="Genomic_DNA"/>
</dbReference>
<dbReference type="Pfam" id="PF13843">
    <property type="entry name" value="DDE_Tnp_1_7"/>
    <property type="match status" value="2"/>
</dbReference>
<feature type="chain" id="PRO_5043597320" description="PiggyBac transposable element-derived protein domain-containing protein" evidence="1">
    <location>
        <begin position="22"/>
        <end position="227"/>
    </location>
</feature>
<sequence length="227" mass="26650">METFIGLLLVMGILQFPSIESYWKMDSIYHHSLFHRVPMSYNRFVLLLKCWHFANNEGQDGTRTYKIRPLLDMLMQRTKDLYKPGDTVIVDETMIPFRDKEVINTKLKKGEMCSSQQGYVTFLKWKDQRDVYMLSTCYGDEMVEIGTDRKGNKKMKPKVVLEYNRGKQGVDISDQLASYYTSLRKSLIWYKKIAIELICSTTLINSHIIFNSLTGKNLHFFNIQNQL</sequence>